<feature type="region of interest" description="Disordered" evidence="1">
    <location>
        <begin position="49"/>
        <end position="71"/>
    </location>
</feature>
<dbReference type="AlphaFoldDB" id="A0A8S9WLX1"/>
<keyword evidence="2" id="KW-0732">Signal</keyword>
<feature type="signal peptide" evidence="2">
    <location>
        <begin position="1"/>
        <end position="17"/>
    </location>
</feature>
<sequence>MFLACLLTASCWDRIQARGFPKLSRRSLLGRTPRPGSIFRSKWPIPFHEPIDQSGTPGKLTSHNSERKLRRSKPLSGGFAFNRVTFERIRNYYAQTKIEPVKIDYSLSYHKSTDLQTGIKSPINQQTIGKTCQKSEIQDFRTPEGIRNDSAQTRIEPVKIDY</sequence>
<comment type="caution">
    <text evidence="3">The sequence shown here is derived from an EMBL/GenBank/DDBJ whole genome shotgun (WGS) entry which is preliminary data.</text>
</comment>
<feature type="compositionally biased region" description="Polar residues" evidence="1">
    <location>
        <begin position="53"/>
        <end position="63"/>
    </location>
</feature>
<keyword evidence="4" id="KW-1185">Reference proteome</keyword>
<dbReference type="EMBL" id="WIXP02000016">
    <property type="protein sequence ID" value="KAF6197902.1"/>
    <property type="molecule type" value="Genomic_DNA"/>
</dbReference>
<evidence type="ECO:0000256" key="2">
    <source>
        <dbReference type="SAM" id="SignalP"/>
    </source>
</evidence>
<evidence type="ECO:0000313" key="4">
    <source>
        <dbReference type="Proteomes" id="UP000466442"/>
    </source>
</evidence>
<reference evidence="3" key="1">
    <citation type="journal article" date="2021" name="Mol. Ecol. Resour.">
        <title>Apolygus lucorum genome provides insights into omnivorousness and mesophyll feeding.</title>
        <authorList>
            <person name="Liu Y."/>
            <person name="Liu H."/>
            <person name="Wang H."/>
            <person name="Huang T."/>
            <person name="Liu B."/>
            <person name="Yang B."/>
            <person name="Yin L."/>
            <person name="Li B."/>
            <person name="Zhang Y."/>
            <person name="Zhang S."/>
            <person name="Jiang F."/>
            <person name="Zhang X."/>
            <person name="Ren Y."/>
            <person name="Wang B."/>
            <person name="Wang S."/>
            <person name="Lu Y."/>
            <person name="Wu K."/>
            <person name="Fan W."/>
            <person name="Wang G."/>
        </authorList>
    </citation>
    <scope>NUCLEOTIDE SEQUENCE</scope>
    <source>
        <strain evidence="3">12Hb</strain>
    </source>
</reference>
<proteinExistence type="predicted"/>
<gene>
    <name evidence="3" type="ORF">GE061_007644</name>
</gene>
<evidence type="ECO:0000313" key="3">
    <source>
        <dbReference type="EMBL" id="KAF6197902.1"/>
    </source>
</evidence>
<accession>A0A8S9WLX1</accession>
<organism evidence="3 4">
    <name type="scientific">Apolygus lucorum</name>
    <name type="common">Small green plant bug</name>
    <name type="synonym">Lygocoris lucorum</name>
    <dbReference type="NCBI Taxonomy" id="248454"/>
    <lineage>
        <taxon>Eukaryota</taxon>
        <taxon>Metazoa</taxon>
        <taxon>Ecdysozoa</taxon>
        <taxon>Arthropoda</taxon>
        <taxon>Hexapoda</taxon>
        <taxon>Insecta</taxon>
        <taxon>Pterygota</taxon>
        <taxon>Neoptera</taxon>
        <taxon>Paraneoptera</taxon>
        <taxon>Hemiptera</taxon>
        <taxon>Heteroptera</taxon>
        <taxon>Panheteroptera</taxon>
        <taxon>Cimicomorpha</taxon>
        <taxon>Miridae</taxon>
        <taxon>Mirini</taxon>
        <taxon>Apolygus</taxon>
    </lineage>
</organism>
<dbReference type="Proteomes" id="UP000466442">
    <property type="component" value="Linkage Group LG16"/>
</dbReference>
<protein>
    <submittedName>
        <fullName evidence="3">Uncharacterized protein</fullName>
    </submittedName>
</protein>
<feature type="chain" id="PRO_5035770841" evidence="2">
    <location>
        <begin position="18"/>
        <end position="162"/>
    </location>
</feature>
<evidence type="ECO:0000256" key="1">
    <source>
        <dbReference type="SAM" id="MobiDB-lite"/>
    </source>
</evidence>
<name>A0A8S9WLX1_APOLU</name>